<proteinExistence type="predicted"/>
<dbReference type="Proteomes" id="UP001165444">
    <property type="component" value="Unassembled WGS sequence"/>
</dbReference>
<evidence type="ECO:0000313" key="3">
    <source>
        <dbReference type="EMBL" id="MCJ2379221.1"/>
    </source>
</evidence>
<accession>A0ABT0BWV3</accession>
<gene>
    <name evidence="3" type="ORF">MUN53_01080</name>
</gene>
<dbReference type="Pfam" id="PF16323">
    <property type="entry name" value="DUF4959"/>
    <property type="match status" value="1"/>
</dbReference>
<name>A0ABT0BWV3_9BACT</name>
<evidence type="ECO:0000259" key="2">
    <source>
        <dbReference type="Pfam" id="PF16323"/>
    </source>
</evidence>
<evidence type="ECO:0000313" key="4">
    <source>
        <dbReference type="Proteomes" id="UP001165444"/>
    </source>
</evidence>
<sequence>MKKNIAFLISFLLISIFSCTEDDGKNDSKIEPVSNVTSTSFIGSVILNWENPDNEDFYYVLITYKDSGGKEVRKKVSKYDINEDGLGETTVGGFTDTNEHVFNLRSVGYSGVISSAVEISGIPQNTQEAMNYVIETITVDPISSGARISWVNETGVSVKLKVFYVNREGENIEVEIDAGVTGSYVLAGITKTTVLTIVAKNDGDEGETDPHTFEVTPLIDPDDIVYDDVDYITFGTGANQVSFTQDNPDNVYEYTFVTFGGDPNINCYGMHNSIAGKVLVFRYQSTESFTLELFWCDAGGGAAGGRSTSVEVPENNTGEWQTFRYDYTEAMAQHSWMGNAGDFMRFDLGTKAGLTIKLKNIHFE</sequence>
<reference evidence="3 4" key="1">
    <citation type="submission" date="2022-03" db="EMBL/GenBank/DDBJ databases">
        <title>Parabacteroides sp. nov. isolated from swine feces.</title>
        <authorList>
            <person name="Bak J.E."/>
        </authorList>
    </citation>
    <scope>NUCLEOTIDE SEQUENCE [LARGE SCALE GENOMIC DNA]</scope>
    <source>
        <strain evidence="3 4">AGMB00274</strain>
    </source>
</reference>
<feature type="chain" id="PRO_5047332061" evidence="1">
    <location>
        <begin position="21"/>
        <end position="364"/>
    </location>
</feature>
<dbReference type="EMBL" id="JAKZMM010000002">
    <property type="protein sequence ID" value="MCJ2379221.1"/>
    <property type="molecule type" value="Genomic_DNA"/>
</dbReference>
<comment type="caution">
    <text evidence="3">The sequence shown here is derived from an EMBL/GenBank/DDBJ whole genome shotgun (WGS) entry which is preliminary data.</text>
</comment>
<feature type="signal peptide" evidence="1">
    <location>
        <begin position="1"/>
        <end position="20"/>
    </location>
</feature>
<dbReference type="InterPro" id="IPR032527">
    <property type="entry name" value="DUF4959"/>
</dbReference>
<evidence type="ECO:0000256" key="1">
    <source>
        <dbReference type="SAM" id="SignalP"/>
    </source>
</evidence>
<protein>
    <submittedName>
        <fullName evidence="3">DUF4959 domain-containing protein</fullName>
    </submittedName>
</protein>
<keyword evidence="1" id="KW-0732">Signal</keyword>
<organism evidence="3 4">
    <name type="scientific">Parabacteroides faecalis</name>
    <dbReference type="NCBI Taxonomy" id="2924040"/>
    <lineage>
        <taxon>Bacteria</taxon>
        <taxon>Pseudomonadati</taxon>
        <taxon>Bacteroidota</taxon>
        <taxon>Bacteroidia</taxon>
        <taxon>Bacteroidales</taxon>
        <taxon>Tannerellaceae</taxon>
        <taxon>Parabacteroides</taxon>
    </lineage>
</organism>
<dbReference type="PROSITE" id="PS51257">
    <property type="entry name" value="PROKAR_LIPOPROTEIN"/>
    <property type="match status" value="1"/>
</dbReference>
<keyword evidence="4" id="KW-1185">Reference proteome</keyword>
<dbReference type="RefSeq" id="WP_243323051.1">
    <property type="nucleotide sequence ID" value="NZ_JAKZMM010000002.1"/>
</dbReference>
<feature type="domain" description="DUF4959" evidence="2">
    <location>
        <begin position="18"/>
        <end position="119"/>
    </location>
</feature>